<evidence type="ECO:0000256" key="3">
    <source>
        <dbReference type="SAM" id="SignalP"/>
    </source>
</evidence>
<proteinExistence type="predicted"/>
<dbReference type="Proteomes" id="UP000046392">
    <property type="component" value="Unplaced"/>
</dbReference>
<sequence>MFTYLFLCSIFHFSTFTSIHKNKSNFLIESELKTLHFREGCLKTTRCSEPRFQLSLLSNNDQDAIRIDATIDKNMKVSSKIRLSNFFSGQSVSTVTLSSMIMGKDPIFKIPVECDFSSKIDIFEQSKLFNTNYLEISGKCYSAVIEVKRTNNDNYYYNRKIDDVKNEKNLPMDGKMLTNILNVIFVLILIITFMVISSSLTIILMRDRRNNSFQGGVRMNGDTNTFNDIKVPPYAIREFKKRSKSIYGCRKTKILSTIYESDDETPKRIPIVSDEKKDFNNSQRLSILDRIKKDDNDKVSRWMEQGYTKTSSGLQSMSSYSSEKDSGMPGSSLNKDGTPSDCGTSLFGGVCGREDEIYIDVKNLRV</sequence>
<dbReference type="AlphaFoldDB" id="A0A0N5C8J9"/>
<accession>A0A0N5C8J9</accession>
<dbReference type="PANTHER" id="PTHR38626:SF4">
    <property type="entry name" value="SKN-1 DEPENDENT ZYGOTIC TRANSCRIPT"/>
    <property type="match status" value="1"/>
</dbReference>
<feature type="chain" id="PRO_5005895788" evidence="3">
    <location>
        <begin position="17"/>
        <end position="366"/>
    </location>
</feature>
<dbReference type="InterPro" id="IPR057569">
    <property type="entry name" value="C2_nem"/>
</dbReference>
<feature type="compositionally biased region" description="Polar residues" evidence="1">
    <location>
        <begin position="329"/>
        <end position="339"/>
    </location>
</feature>
<keyword evidence="2" id="KW-0812">Transmembrane</keyword>
<feature type="compositionally biased region" description="Low complexity" evidence="1">
    <location>
        <begin position="311"/>
        <end position="321"/>
    </location>
</feature>
<evidence type="ECO:0000256" key="1">
    <source>
        <dbReference type="SAM" id="MobiDB-lite"/>
    </source>
</evidence>
<protein>
    <submittedName>
        <fullName evidence="6">ZP domain-containing protein</fullName>
    </submittedName>
</protein>
<feature type="domain" description="C2" evidence="4">
    <location>
        <begin position="25"/>
        <end position="152"/>
    </location>
</feature>
<feature type="region of interest" description="Disordered" evidence="1">
    <location>
        <begin position="306"/>
        <end position="339"/>
    </location>
</feature>
<evidence type="ECO:0000313" key="6">
    <source>
        <dbReference type="WBParaSite" id="SPAL_0001424300.1"/>
    </source>
</evidence>
<evidence type="ECO:0000259" key="4">
    <source>
        <dbReference type="Pfam" id="PF25330"/>
    </source>
</evidence>
<dbReference type="PANTHER" id="PTHR38626">
    <property type="entry name" value="SKN-1 DEPENDENT ZYGOTIC TRANSCRIPT-RELATED"/>
    <property type="match status" value="1"/>
</dbReference>
<organism evidence="5 6">
    <name type="scientific">Strongyloides papillosus</name>
    <name type="common">Intestinal threadworm</name>
    <dbReference type="NCBI Taxonomy" id="174720"/>
    <lineage>
        <taxon>Eukaryota</taxon>
        <taxon>Metazoa</taxon>
        <taxon>Ecdysozoa</taxon>
        <taxon>Nematoda</taxon>
        <taxon>Chromadorea</taxon>
        <taxon>Rhabditida</taxon>
        <taxon>Tylenchina</taxon>
        <taxon>Panagrolaimomorpha</taxon>
        <taxon>Strongyloidoidea</taxon>
        <taxon>Strongyloididae</taxon>
        <taxon>Strongyloides</taxon>
    </lineage>
</organism>
<evidence type="ECO:0000313" key="5">
    <source>
        <dbReference type="Proteomes" id="UP000046392"/>
    </source>
</evidence>
<dbReference type="InterPro" id="IPR040426">
    <property type="entry name" value="C05B5.4-like"/>
</dbReference>
<evidence type="ECO:0000256" key="2">
    <source>
        <dbReference type="SAM" id="Phobius"/>
    </source>
</evidence>
<name>A0A0N5C8J9_STREA</name>
<keyword evidence="3" id="KW-0732">Signal</keyword>
<keyword evidence="2" id="KW-1133">Transmembrane helix</keyword>
<keyword evidence="2" id="KW-0472">Membrane</keyword>
<feature type="transmembrane region" description="Helical" evidence="2">
    <location>
        <begin position="180"/>
        <end position="204"/>
    </location>
</feature>
<keyword evidence="5" id="KW-1185">Reference proteome</keyword>
<feature type="signal peptide" evidence="3">
    <location>
        <begin position="1"/>
        <end position="16"/>
    </location>
</feature>
<reference evidence="6" key="1">
    <citation type="submission" date="2017-02" db="UniProtKB">
        <authorList>
            <consortium name="WormBaseParasite"/>
        </authorList>
    </citation>
    <scope>IDENTIFICATION</scope>
</reference>
<dbReference type="WBParaSite" id="SPAL_0001424300.1">
    <property type="protein sequence ID" value="SPAL_0001424300.1"/>
    <property type="gene ID" value="SPAL_0001424300"/>
</dbReference>
<dbReference type="Pfam" id="PF25330">
    <property type="entry name" value="C2_nem"/>
    <property type="match status" value="1"/>
</dbReference>